<reference evidence="7" key="2">
    <citation type="submission" date="2011-04" db="EMBL/GenBank/DDBJ databases">
        <title>The complete genome of chromosome of Treponema succinifaciens DSM 2489.</title>
        <authorList>
            <person name="Lucas S."/>
            <person name="Copeland A."/>
            <person name="Lapidus A."/>
            <person name="Bruce D."/>
            <person name="Goodwin L."/>
            <person name="Pitluck S."/>
            <person name="Peters L."/>
            <person name="Kyrpides N."/>
            <person name="Mavromatis K."/>
            <person name="Ivanova N."/>
            <person name="Ovchinnikova G."/>
            <person name="Teshima H."/>
            <person name="Detter J.C."/>
            <person name="Tapia R."/>
            <person name="Han C."/>
            <person name="Land M."/>
            <person name="Hauser L."/>
            <person name="Markowitz V."/>
            <person name="Cheng J.-F."/>
            <person name="Hugenholtz P."/>
            <person name="Woyke T."/>
            <person name="Wu D."/>
            <person name="Gronow S."/>
            <person name="Wellnitz S."/>
            <person name="Brambilla E."/>
            <person name="Klenk H.-P."/>
            <person name="Eisen J.A."/>
        </authorList>
    </citation>
    <scope>NUCLEOTIDE SEQUENCE [LARGE SCALE GENOMIC DNA]</scope>
    <source>
        <strain evidence="7">ATCC 33096 / DSM 2489 / 6091</strain>
    </source>
</reference>
<dbReference type="PANTHER" id="PTHR46233">
    <property type="entry name" value="HYDROXYACYLGLUTATHIONE HYDROLASE GLOC"/>
    <property type="match status" value="1"/>
</dbReference>
<sequence>MKLYFHLCVDGFTNSYTILNDRPDVKEAIIVDPGKIDMETINLIEEGDYKLSAVLITHKHTHHIQGLRTLKKIYTPVVYAADAGIYGMDCSILNGDGIVKIAGFNVEFFSVPGHSPDSMVYKIEDVVFTGDTLISGVTGSTLSQYSHKLLCKKIKDKIFSLPNRTVIFPGHGSPSTIESEKQFNIDLI</sequence>
<dbReference type="PANTHER" id="PTHR46233:SF3">
    <property type="entry name" value="HYDROXYACYLGLUTATHIONE HYDROLASE GLOC"/>
    <property type="match status" value="1"/>
</dbReference>
<gene>
    <name evidence="6" type="ordered locus">Tresu_0378</name>
</gene>
<evidence type="ECO:0000256" key="3">
    <source>
        <dbReference type="ARBA" id="ARBA00022801"/>
    </source>
</evidence>
<dbReference type="HOGENOM" id="CLU_030571_5_4_12"/>
<dbReference type="GO" id="GO:0046872">
    <property type="term" value="F:metal ion binding"/>
    <property type="evidence" value="ECO:0007669"/>
    <property type="project" value="UniProtKB-KW"/>
</dbReference>
<keyword evidence="4" id="KW-0862">Zinc</keyword>
<evidence type="ECO:0000313" key="7">
    <source>
        <dbReference type="Proteomes" id="UP000006852"/>
    </source>
</evidence>
<dbReference type="Gene3D" id="3.60.15.10">
    <property type="entry name" value="Ribonuclease Z/Hydroxyacylglutathione hydrolase-like"/>
    <property type="match status" value="1"/>
</dbReference>
<evidence type="ECO:0000256" key="2">
    <source>
        <dbReference type="ARBA" id="ARBA00022723"/>
    </source>
</evidence>
<dbReference type="Proteomes" id="UP000006852">
    <property type="component" value="Chromosome"/>
</dbReference>
<dbReference type="eggNOG" id="COG0491">
    <property type="taxonomic scope" value="Bacteria"/>
</dbReference>
<dbReference type="InterPro" id="IPR036866">
    <property type="entry name" value="RibonucZ/Hydroxyglut_hydro"/>
</dbReference>
<evidence type="ECO:0000313" key="6">
    <source>
        <dbReference type="EMBL" id="AEB13331.1"/>
    </source>
</evidence>
<evidence type="ECO:0000259" key="5">
    <source>
        <dbReference type="SMART" id="SM00849"/>
    </source>
</evidence>
<evidence type="ECO:0000256" key="1">
    <source>
        <dbReference type="ARBA" id="ARBA00001947"/>
    </source>
</evidence>
<keyword evidence="7" id="KW-1185">Reference proteome</keyword>
<proteinExistence type="predicted"/>
<dbReference type="GO" id="GO:0016787">
    <property type="term" value="F:hydrolase activity"/>
    <property type="evidence" value="ECO:0007669"/>
    <property type="project" value="UniProtKB-KW"/>
</dbReference>
<organism evidence="6 7">
    <name type="scientific">Treponema succinifaciens (strain ATCC 33096 / DSM 2489 / 6091)</name>
    <dbReference type="NCBI Taxonomy" id="869209"/>
    <lineage>
        <taxon>Bacteria</taxon>
        <taxon>Pseudomonadati</taxon>
        <taxon>Spirochaetota</taxon>
        <taxon>Spirochaetia</taxon>
        <taxon>Spirochaetales</taxon>
        <taxon>Treponemataceae</taxon>
        <taxon>Treponema</taxon>
    </lineage>
</organism>
<keyword evidence="2" id="KW-0479">Metal-binding</keyword>
<keyword evidence="3" id="KW-0378">Hydrolase</keyword>
<evidence type="ECO:0000256" key="4">
    <source>
        <dbReference type="ARBA" id="ARBA00022833"/>
    </source>
</evidence>
<dbReference type="Pfam" id="PF00753">
    <property type="entry name" value="Lactamase_B"/>
    <property type="match status" value="2"/>
</dbReference>
<reference evidence="6 7" key="1">
    <citation type="journal article" date="2011" name="Stand. Genomic Sci.">
        <title>Complete genome sequence of Treponema succinifaciens type strain (6091).</title>
        <authorList>
            <person name="Han C."/>
            <person name="Gronow S."/>
            <person name="Teshima H."/>
            <person name="Lapidus A."/>
            <person name="Nolan M."/>
            <person name="Lucas S."/>
            <person name="Hammon N."/>
            <person name="Deshpande S."/>
            <person name="Cheng J.F."/>
            <person name="Zeytun A."/>
            <person name="Tapia R."/>
            <person name="Goodwin L."/>
            <person name="Pitluck S."/>
            <person name="Liolios K."/>
            <person name="Pagani I."/>
            <person name="Ivanova N."/>
            <person name="Mavromatis K."/>
            <person name="Mikhailova N."/>
            <person name="Huntemann M."/>
            <person name="Pati A."/>
            <person name="Chen A."/>
            <person name="Palaniappan K."/>
            <person name="Land M."/>
            <person name="Hauser L."/>
            <person name="Brambilla E.M."/>
            <person name="Rohde M."/>
            <person name="Goker M."/>
            <person name="Woyke T."/>
            <person name="Bristow J."/>
            <person name="Eisen J.A."/>
            <person name="Markowitz V."/>
            <person name="Hugenholtz P."/>
            <person name="Kyrpides N.C."/>
            <person name="Klenk H.P."/>
            <person name="Detter J.C."/>
        </authorList>
    </citation>
    <scope>NUCLEOTIDE SEQUENCE [LARGE SCALE GENOMIC DNA]</scope>
    <source>
        <strain evidence="7">ATCC 33096 / DSM 2489 / 6091</strain>
    </source>
</reference>
<dbReference type="OrthoDB" id="358818at2"/>
<dbReference type="EMBL" id="CP002631">
    <property type="protein sequence ID" value="AEB13331.1"/>
    <property type="molecule type" value="Genomic_DNA"/>
</dbReference>
<dbReference type="KEGG" id="tsu:Tresu_0378"/>
<dbReference type="InterPro" id="IPR051453">
    <property type="entry name" value="MBL_Glyoxalase_II"/>
</dbReference>
<dbReference type="AlphaFoldDB" id="F2NV96"/>
<dbReference type="InterPro" id="IPR001279">
    <property type="entry name" value="Metallo-B-lactamas"/>
</dbReference>
<protein>
    <submittedName>
        <fullName evidence="6">Beta-lactamase domain protein</fullName>
    </submittedName>
</protein>
<dbReference type="STRING" id="869209.Tresu_0378"/>
<feature type="domain" description="Metallo-beta-lactamase" evidence="5">
    <location>
        <begin position="12"/>
        <end position="171"/>
    </location>
</feature>
<dbReference type="CDD" id="cd06262">
    <property type="entry name" value="metallo-hydrolase-like_MBL-fold"/>
    <property type="match status" value="1"/>
</dbReference>
<dbReference type="RefSeq" id="WP_013700638.1">
    <property type="nucleotide sequence ID" value="NC_015385.1"/>
</dbReference>
<accession>F2NV96</accession>
<dbReference type="SMART" id="SM00849">
    <property type="entry name" value="Lactamase_B"/>
    <property type="match status" value="1"/>
</dbReference>
<dbReference type="GeneID" id="302997594"/>
<name>F2NV96_TRES6</name>
<dbReference type="SUPFAM" id="SSF56281">
    <property type="entry name" value="Metallo-hydrolase/oxidoreductase"/>
    <property type="match status" value="1"/>
</dbReference>
<comment type="cofactor">
    <cofactor evidence="1">
        <name>Zn(2+)</name>
        <dbReference type="ChEBI" id="CHEBI:29105"/>
    </cofactor>
</comment>